<organism evidence="4 5">
    <name type="scientific">Vagococcus lutrae</name>
    <dbReference type="NCBI Taxonomy" id="81947"/>
    <lineage>
        <taxon>Bacteria</taxon>
        <taxon>Bacillati</taxon>
        <taxon>Bacillota</taxon>
        <taxon>Bacilli</taxon>
        <taxon>Lactobacillales</taxon>
        <taxon>Enterococcaceae</taxon>
        <taxon>Vagococcus</taxon>
    </lineage>
</organism>
<reference evidence="4" key="1">
    <citation type="submission" date="2023-01" db="EMBL/GenBank/DDBJ databases">
        <title>Oxazolidinone resistance genes in florfenicol resistant enterococci from beef cattle and veal calves at slaughter.</title>
        <authorList>
            <person name="Biggel M."/>
        </authorList>
    </citation>
    <scope>NUCLEOTIDE SEQUENCE</scope>
    <source>
        <strain evidence="4">K204-1</strain>
    </source>
</reference>
<keyword evidence="3 4" id="KW-0413">Isomerase</keyword>
<dbReference type="Proteomes" id="UP001179600">
    <property type="component" value="Chromosome"/>
</dbReference>
<dbReference type="Gene3D" id="3.40.1400.10">
    <property type="entry name" value="Sugar-phosphate isomerase, RpiB/LacA/LacB"/>
    <property type="match status" value="1"/>
</dbReference>
<dbReference type="SUPFAM" id="SSF89623">
    <property type="entry name" value="Ribose/Galactose isomerase RpiB/AlsB"/>
    <property type="match status" value="1"/>
</dbReference>
<dbReference type="GO" id="GO:0019316">
    <property type="term" value="P:D-allose catabolic process"/>
    <property type="evidence" value="ECO:0007669"/>
    <property type="project" value="TreeGrafter"/>
</dbReference>
<comment type="similarity">
    <text evidence="1">Belongs to the LacAB/RpiB family.</text>
</comment>
<dbReference type="PIRSF" id="PIRSF005384">
    <property type="entry name" value="RpiB_LacA_B"/>
    <property type="match status" value="1"/>
</dbReference>
<dbReference type="GO" id="GO:0050044">
    <property type="term" value="F:galactose-6-phosphate isomerase activity"/>
    <property type="evidence" value="ECO:0007669"/>
    <property type="project" value="UniProtKB-EC"/>
</dbReference>
<dbReference type="NCBIfam" id="TIGR00689">
    <property type="entry name" value="rpiB_lacA_lacB"/>
    <property type="match status" value="1"/>
</dbReference>
<dbReference type="InterPro" id="IPR036569">
    <property type="entry name" value="RpiB_LacA_LacB_sf"/>
</dbReference>
<dbReference type="RefSeq" id="WP_272163436.1">
    <property type="nucleotide sequence ID" value="NZ_CP116507.1"/>
</dbReference>
<proteinExistence type="inferred from homology"/>
<dbReference type="InterPro" id="IPR003500">
    <property type="entry name" value="RpiB_LacA_LacB"/>
</dbReference>
<evidence type="ECO:0000256" key="2">
    <source>
        <dbReference type="ARBA" id="ARBA00022736"/>
    </source>
</evidence>
<name>A0AAE9XMN4_9ENTE</name>
<dbReference type="GO" id="GO:0009052">
    <property type="term" value="P:pentose-phosphate shunt, non-oxidative branch"/>
    <property type="evidence" value="ECO:0007669"/>
    <property type="project" value="TreeGrafter"/>
</dbReference>
<evidence type="ECO:0000256" key="1">
    <source>
        <dbReference type="ARBA" id="ARBA00008754"/>
    </source>
</evidence>
<accession>A0AAE9XMN4</accession>
<dbReference type="GO" id="GO:0005988">
    <property type="term" value="P:lactose metabolic process"/>
    <property type="evidence" value="ECO:0007669"/>
    <property type="project" value="UniProtKB-KW"/>
</dbReference>
<dbReference type="PANTHER" id="PTHR30345:SF5">
    <property type="entry name" value="GALACTOSE-6-PHOSPHATE ISOMERASE SUBUNIT LACA"/>
    <property type="match status" value="1"/>
</dbReference>
<evidence type="ECO:0000256" key="3">
    <source>
        <dbReference type="ARBA" id="ARBA00023235"/>
    </source>
</evidence>
<sequence length="143" mass="15586">MKKIVIGSDKDGFDLKEKVKKMLLEKKYEIIDVSETPSLDFVESSLDVTNVVLNNEDSCGLMFDGYGVGSFLASNKVQGMITANVTDENSAKMTADHNNARAISIGTKVVGESLGMALVENYVNSAYSGGRHQVRVDMLNKML</sequence>
<dbReference type="PANTHER" id="PTHR30345">
    <property type="entry name" value="RIBOSE-5-PHOSPHATE ISOMERASE B"/>
    <property type="match status" value="1"/>
</dbReference>
<dbReference type="AlphaFoldDB" id="A0AAE9XMN4"/>
<dbReference type="NCBIfam" id="NF006380">
    <property type="entry name" value="PRK08621.1"/>
    <property type="match status" value="1"/>
</dbReference>
<evidence type="ECO:0000313" key="5">
    <source>
        <dbReference type="Proteomes" id="UP001179600"/>
    </source>
</evidence>
<evidence type="ECO:0000313" key="4">
    <source>
        <dbReference type="EMBL" id="WCG22898.1"/>
    </source>
</evidence>
<protein>
    <submittedName>
        <fullName evidence="4">Galactose-6-phosphate isomerase subunit LacA</fullName>
        <ecNumber evidence="4">5.3.1.26</ecNumber>
    </submittedName>
</protein>
<gene>
    <name evidence="4" type="primary">lacA</name>
    <name evidence="4" type="ORF">PML95_01240</name>
</gene>
<dbReference type="EMBL" id="CP116507">
    <property type="protein sequence ID" value="WCG22898.1"/>
    <property type="molecule type" value="Genomic_DNA"/>
</dbReference>
<dbReference type="Pfam" id="PF02502">
    <property type="entry name" value="LacAB_rpiB"/>
    <property type="match status" value="1"/>
</dbReference>
<dbReference type="GO" id="GO:0004751">
    <property type="term" value="F:ribose-5-phosphate isomerase activity"/>
    <property type="evidence" value="ECO:0007669"/>
    <property type="project" value="TreeGrafter"/>
</dbReference>
<keyword evidence="2" id="KW-0423">Lactose metabolism</keyword>
<dbReference type="EC" id="5.3.1.26" evidence="4"/>